<dbReference type="PANTHER" id="PTHR10314">
    <property type="entry name" value="CYSTATHIONINE BETA-SYNTHASE"/>
    <property type="match status" value="1"/>
</dbReference>
<dbReference type="Gene3D" id="3.40.50.1100">
    <property type="match status" value="2"/>
</dbReference>
<keyword evidence="2" id="KW-0663">Pyridoxal phosphate</keyword>
<evidence type="ECO:0000313" key="5">
    <source>
        <dbReference type="Proteomes" id="UP000325333"/>
    </source>
</evidence>
<sequence length="361" mass="39688">MSLEMTMSQPLSREARGFPDYELPRLVRLTDNLHGAAFFLMKLLPARHMLDRAAADGRLKHGGIICETTSGTFGLALAMLAAVRGYKLILVSDPAIDEHLHKRLLELGVTLEIVEKPYEVGGFQTARLDRLRAALEANPGSFCPSQYGNPDNPRAYAEVAEQIAERLGHVDCLVGTVGSGGSMSGIARFLRHLNPDLHVIGVDTPNSVVFGQPDGKRLLRGLGNSLVPPNVDHRQFDEVHWVGAAEAFLATRRLHQYHALYQGGTSGAAYLVADWWARTNPDRKVVTLFPDEGHRYVATIYNDDWLATLPGWTGVLPEAPQPVAHPSDVWPSWSSYHWDRRTLDEVLAAANPAARDIAEAA</sequence>
<gene>
    <name evidence="4" type="ORF">FH063_003126</name>
</gene>
<evidence type="ECO:0000259" key="3">
    <source>
        <dbReference type="Pfam" id="PF00291"/>
    </source>
</evidence>
<dbReference type="InterPro" id="IPR001926">
    <property type="entry name" value="TrpB-like_PALP"/>
</dbReference>
<name>A0A5B0KKM0_9PROT</name>
<dbReference type="InterPro" id="IPR036052">
    <property type="entry name" value="TrpB-like_PALP_sf"/>
</dbReference>
<dbReference type="Proteomes" id="UP000325333">
    <property type="component" value="Unassembled WGS sequence"/>
</dbReference>
<protein>
    <recommendedName>
        <fullName evidence="3">Tryptophan synthase beta chain-like PALP domain-containing protein</fullName>
    </recommendedName>
</protein>
<comment type="cofactor">
    <cofactor evidence="1">
        <name>pyridoxal 5'-phosphate</name>
        <dbReference type="ChEBI" id="CHEBI:597326"/>
    </cofactor>
</comment>
<evidence type="ECO:0000256" key="2">
    <source>
        <dbReference type="ARBA" id="ARBA00022898"/>
    </source>
</evidence>
<dbReference type="SUPFAM" id="SSF53686">
    <property type="entry name" value="Tryptophan synthase beta subunit-like PLP-dependent enzymes"/>
    <property type="match status" value="1"/>
</dbReference>
<accession>A0A5B0KKM0</accession>
<comment type="caution">
    <text evidence="4">The sequence shown here is derived from an EMBL/GenBank/DDBJ whole genome shotgun (WGS) entry which is preliminary data.</text>
</comment>
<dbReference type="AlphaFoldDB" id="A0A5B0KKM0"/>
<dbReference type="EMBL" id="VEWN01000017">
    <property type="protein sequence ID" value="KAA1053207.1"/>
    <property type="molecule type" value="Genomic_DNA"/>
</dbReference>
<dbReference type="InterPro" id="IPR050214">
    <property type="entry name" value="Cys_Synth/Cystath_Beta-Synth"/>
</dbReference>
<proteinExistence type="predicted"/>
<evidence type="ECO:0000256" key="1">
    <source>
        <dbReference type="ARBA" id="ARBA00001933"/>
    </source>
</evidence>
<dbReference type="GO" id="GO:1901605">
    <property type="term" value="P:alpha-amino acid metabolic process"/>
    <property type="evidence" value="ECO:0007669"/>
    <property type="project" value="UniProtKB-ARBA"/>
</dbReference>
<dbReference type="Pfam" id="PF00291">
    <property type="entry name" value="PALP"/>
    <property type="match status" value="1"/>
</dbReference>
<reference evidence="4 5" key="1">
    <citation type="submission" date="2019-07" db="EMBL/GenBank/DDBJ databases">
        <title>Genome sequencing of the stress-tolerant strain Azospirillum brasilense Az19.</title>
        <authorList>
            <person name="Maroniche G.A."/>
            <person name="Garcia J.E."/>
            <person name="Pagnussat L."/>
            <person name="Amenta M."/>
            <person name="Creus C.M."/>
        </authorList>
    </citation>
    <scope>NUCLEOTIDE SEQUENCE [LARGE SCALE GENOMIC DNA]</scope>
    <source>
        <strain evidence="4 5">Az19</strain>
    </source>
</reference>
<dbReference type="CDD" id="cd01561">
    <property type="entry name" value="CBS_like"/>
    <property type="match status" value="1"/>
</dbReference>
<feature type="domain" description="Tryptophan synthase beta chain-like PALP" evidence="3">
    <location>
        <begin position="42"/>
        <end position="291"/>
    </location>
</feature>
<evidence type="ECO:0000313" key="4">
    <source>
        <dbReference type="EMBL" id="KAA1053207.1"/>
    </source>
</evidence>
<organism evidence="4 5">
    <name type="scientific">Azospirillum argentinense</name>
    <dbReference type="NCBI Taxonomy" id="2970906"/>
    <lineage>
        <taxon>Bacteria</taxon>
        <taxon>Pseudomonadati</taxon>
        <taxon>Pseudomonadota</taxon>
        <taxon>Alphaproteobacteria</taxon>
        <taxon>Rhodospirillales</taxon>
        <taxon>Azospirillaceae</taxon>
        <taxon>Azospirillum</taxon>
    </lineage>
</organism>